<dbReference type="AlphaFoldDB" id="B4YYC0"/>
<feature type="compositionally biased region" description="Polar residues" evidence="1">
    <location>
        <begin position="32"/>
        <end position="43"/>
    </location>
</feature>
<dbReference type="EMBL" id="EU714083">
    <property type="protein sequence ID" value="ACF23037.1"/>
    <property type="molecule type" value="mRNA"/>
</dbReference>
<accession>B4YYC0</accession>
<feature type="compositionally biased region" description="Basic and acidic residues" evidence="1">
    <location>
        <begin position="52"/>
        <end position="62"/>
    </location>
</feature>
<feature type="region of interest" description="Disordered" evidence="1">
    <location>
        <begin position="24"/>
        <end position="62"/>
    </location>
</feature>
<reference evidence="2" key="1">
    <citation type="journal article" date="2008" name="Plant J.">
        <title>Functional gene-mining for salt-tolerance genes with the power of Arabidopsis.</title>
        <authorList>
            <person name="Du J."/>
            <person name="Huang Y.P."/>
            <person name="Xi J."/>
            <person name="Cao M.J."/>
            <person name="Ni W.S."/>
            <person name="Chen X."/>
            <person name="Zhu J.K."/>
            <person name="Oliver D.J."/>
            <person name="Xiang C.B."/>
        </authorList>
    </citation>
    <scope>NUCLEOTIDE SEQUENCE</scope>
</reference>
<proteinExistence type="evidence at transcript level"/>
<name>B4YYC0_EUTHA</name>
<evidence type="ECO:0000313" key="2">
    <source>
        <dbReference type="EMBL" id="ACF23037.1"/>
    </source>
</evidence>
<sequence length="62" mass="7214">MWGLFDILKHNHWRYIKKRLPHKRPIGRKNAGTENEVINTIPSPNGIPVPRSKVEDKMNVVS</sequence>
<evidence type="ECO:0000256" key="1">
    <source>
        <dbReference type="SAM" id="MobiDB-lite"/>
    </source>
</evidence>
<protein>
    <submittedName>
        <fullName evidence="2">ST2-4</fullName>
    </submittedName>
</protein>
<organism evidence="2">
    <name type="scientific">Eutrema halophilum</name>
    <name type="common">Salt cress</name>
    <name type="synonym">Sisymbrium halophilum</name>
    <dbReference type="NCBI Taxonomy" id="98038"/>
    <lineage>
        <taxon>Eukaryota</taxon>
        <taxon>Viridiplantae</taxon>
        <taxon>Streptophyta</taxon>
        <taxon>Embryophyta</taxon>
        <taxon>Tracheophyta</taxon>
        <taxon>Spermatophyta</taxon>
        <taxon>Magnoliopsida</taxon>
        <taxon>eudicotyledons</taxon>
        <taxon>Gunneridae</taxon>
        <taxon>Pentapetalae</taxon>
        <taxon>rosids</taxon>
        <taxon>malvids</taxon>
        <taxon>Brassicales</taxon>
        <taxon>Brassicaceae</taxon>
        <taxon>Eutremeae</taxon>
        <taxon>Eutrema</taxon>
    </lineage>
</organism>